<dbReference type="Gene3D" id="2.40.30.170">
    <property type="match status" value="1"/>
</dbReference>
<organism evidence="4 5">
    <name type="scientific">Methylacidiphilum caldifontis</name>
    <dbReference type="NCBI Taxonomy" id="2795386"/>
    <lineage>
        <taxon>Bacteria</taxon>
        <taxon>Pseudomonadati</taxon>
        <taxon>Verrucomicrobiota</taxon>
        <taxon>Methylacidiphilae</taxon>
        <taxon>Methylacidiphilales</taxon>
        <taxon>Methylacidiphilaceae</taxon>
        <taxon>Methylacidiphilum (ex Ratnadevi et al. 2023)</taxon>
    </lineage>
</organism>
<dbReference type="OrthoDB" id="9810430at2"/>
<evidence type="ECO:0000256" key="1">
    <source>
        <dbReference type="ARBA" id="ARBA00009477"/>
    </source>
</evidence>
<evidence type="ECO:0000259" key="3">
    <source>
        <dbReference type="Pfam" id="PF25876"/>
    </source>
</evidence>
<comment type="similarity">
    <text evidence="1">Belongs to the membrane fusion protein (MFP) (TC 8.A.1) family.</text>
</comment>
<accession>A0A4Y8P9A0</accession>
<dbReference type="EMBL" id="LXQC01000165">
    <property type="protein sequence ID" value="TFE66987.1"/>
    <property type="molecule type" value="Genomic_DNA"/>
</dbReference>
<gene>
    <name evidence="4" type="ORF">A7Q10_01660</name>
</gene>
<protein>
    <submittedName>
        <fullName evidence="4">Efflux transporter periplasmic adaptor subunit</fullName>
    </submittedName>
</protein>
<dbReference type="PANTHER" id="PTHR30469:SF15">
    <property type="entry name" value="HLYD FAMILY OF SECRETION PROTEINS"/>
    <property type="match status" value="1"/>
</dbReference>
<dbReference type="Pfam" id="PF25876">
    <property type="entry name" value="HH_MFP_RND"/>
    <property type="match status" value="1"/>
</dbReference>
<dbReference type="Gene3D" id="2.40.50.100">
    <property type="match status" value="1"/>
</dbReference>
<evidence type="ECO:0000313" key="4">
    <source>
        <dbReference type="EMBL" id="TFE66987.1"/>
    </source>
</evidence>
<feature type="coiled-coil region" evidence="2">
    <location>
        <begin position="92"/>
        <end position="164"/>
    </location>
</feature>
<dbReference type="Gene3D" id="1.10.287.470">
    <property type="entry name" value="Helix hairpin bin"/>
    <property type="match status" value="1"/>
</dbReference>
<comment type="caution">
    <text evidence="4">The sequence shown here is derived from an EMBL/GenBank/DDBJ whole genome shotgun (WGS) entry which is preliminary data.</text>
</comment>
<dbReference type="NCBIfam" id="TIGR01730">
    <property type="entry name" value="RND_mfp"/>
    <property type="match status" value="1"/>
</dbReference>
<dbReference type="PANTHER" id="PTHR30469">
    <property type="entry name" value="MULTIDRUG RESISTANCE PROTEIN MDTA"/>
    <property type="match status" value="1"/>
</dbReference>
<name>A0A4Y8P9A0_9BACT</name>
<dbReference type="InterPro" id="IPR058624">
    <property type="entry name" value="MdtA-like_HH"/>
</dbReference>
<dbReference type="SUPFAM" id="SSF111369">
    <property type="entry name" value="HlyD-like secretion proteins"/>
    <property type="match status" value="1"/>
</dbReference>
<dbReference type="AlphaFoldDB" id="A0A4Y8P9A0"/>
<evidence type="ECO:0000256" key="2">
    <source>
        <dbReference type="SAM" id="Coils"/>
    </source>
</evidence>
<keyword evidence="2" id="KW-0175">Coiled coil</keyword>
<sequence>MTSFKKGIMVFFFIFSIGRLWAQDDLGGNLLGINMADPVTENFPEERSSYRAILLPVEDVRISAKAAGILEKFFFEEGAYVKKGDIIAQLNTEDERAEMARAEAEVTVCQAELEKAQMEYKRIENLYKEEVISPKQYEETKYQLQMAQGKFKEATALLEGAKNRLESKMIRSPIEGIFFKKLRNVGESVERLEPVGRVVNASELQMVIYCDSKHFGQIHPKDKYFVELVDGPYAGEKVEATVIHVDPILDPASGTFRVKLVINSSSKVVAGLSAELVIPELERKVLSNSPTVIGLNAAKKNP</sequence>
<feature type="domain" description="Multidrug resistance protein MdtA-like alpha-helical hairpin" evidence="3">
    <location>
        <begin position="99"/>
        <end position="165"/>
    </location>
</feature>
<dbReference type="GO" id="GO:0015562">
    <property type="term" value="F:efflux transmembrane transporter activity"/>
    <property type="evidence" value="ECO:0007669"/>
    <property type="project" value="TreeGrafter"/>
</dbReference>
<reference evidence="4 5" key="1">
    <citation type="submission" date="2016-05" db="EMBL/GenBank/DDBJ databases">
        <title>Diversity and Homogeneity among Thermoacidophilic Verrucomicrobia Methanotrophs Linked with Geographical Origin.</title>
        <authorList>
            <person name="Erikstad H.-A."/>
            <person name="Smestad N.B."/>
            <person name="Ceballos R.M."/>
            <person name="Birkeland N.-K."/>
        </authorList>
    </citation>
    <scope>NUCLEOTIDE SEQUENCE [LARGE SCALE GENOMIC DNA]</scope>
    <source>
        <strain evidence="4 5">Phi</strain>
    </source>
</reference>
<proteinExistence type="inferred from homology"/>
<keyword evidence="5" id="KW-1185">Reference proteome</keyword>
<dbReference type="Proteomes" id="UP000297713">
    <property type="component" value="Unassembled WGS sequence"/>
</dbReference>
<dbReference type="GO" id="GO:1990281">
    <property type="term" value="C:efflux pump complex"/>
    <property type="evidence" value="ECO:0007669"/>
    <property type="project" value="TreeGrafter"/>
</dbReference>
<dbReference type="InterPro" id="IPR006143">
    <property type="entry name" value="RND_pump_MFP"/>
</dbReference>
<evidence type="ECO:0000313" key="5">
    <source>
        <dbReference type="Proteomes" id="UP000297713"/>
    </source>
</evidence>